<keyword evidence="1" id="KW-0677">Repeat</keyword>
<evidence type="ECO:0000313" key="3">
    <source>
        <dbReference type="EMBL" id="ERL88016.1"/>
    </source>
</evidence>
<gene>
    <name evidence="3" type="ORF">D910_05405</name>
</gene>
<reference evidence="3 4" key="1">
    <citation type="journal article" date="2013" name="Genome Biol.">
        <title>Draft genome of the mountain pine beetle, Dendroctonus ponderosae Hopkins, a major forest pest.</title>
        <authorList>
            <person name="Keeling C.I."/>
            <person name="Yuen M.M."/>
            <person name="Liao N.Y."/>
            <person name="Docking T.R."/>
            <person name="Chan S.K."/>
            <person name="Taylor G.A."/>
            <person name="Palmquist D.L."/>
            <person name="Jackman S.D."/>
            <person name="Nguyen A."/>
            <person name="Li M."/>
            <person name="Henderson H."/>
            <person name="Janes J.K."/>
            <person name="Zhao Y."/>
            <person name="Pandoh P."/>
            <person name="Moore R."/>
            <person name="Sperling F.A."/>
            <person name="Huber D.P."/>
            <person name="Birol I."/>
            <person name="Jones S.J."/>
            <person name="Bohlmann J."/>
        </authorList>
    </citation>
    <scope>NUCLEOTIDE SEQUENCE</scope>
</reference>
<dbReference type="CDD" id="cd00176">
    <property type="entry name" value="SPEC"/>
    <property type="match status" value="1"/>
</dbReference>
<protein>
    <submittedName>
        <fullName evidence="3">Uncharacterized protein</fullName>
    </submittedName>
</protein>
<evidence type="ECO:0000256" key="1">
    <source>
        <dbReference type="ARBA" id="ARBA00022737"/>
    </source>
</evidence>
<dbReference type="InterPro" id="IPR002017">
    <property type="entry name" value="Spectrin_repeat"/>
</dbReference>
<dbReference type="GO" id="GO:0005737">
    <property type="term" value="C:cytoplasm"/>
    <property type="evidence" value="ECO:0007669"/>
    <property type="project" value="UniProtKB-ARBA"/>
</dbReference>
<proteinExistence type="predicted"/>
<organism evidence="3 4">
    <name type="scientific">Dendroctonus ponderosae</name>
    <name type="common">Mountain pine beetle</name>
    <dbReference type="NCBI Taxonomy" id="77166"/>
    <lineage>
        <taxon>Eukaryota</taxon>
        <taxon>Metazoa</taxon>
        <taxon>Ecdysozoa</taxon>
        <taxon>Arthropoda</taxon>
        <taxon>Hexapoda</taxon>
        <taxon>Insecta</taxon>
        <taxon>Pterygota</taxon>
        <taxon>Neoptera</taxon>
        <taxon>Endopterygota</taxon>
        <taxon>Coleoptera</taxon>
        <taxon>Polyphaga</taxon>
        <taxon>Cucujiformia</taxon>
        <taxon>Curculionidae</taxon>
        <taxon>Scolytinae</taxon>
        <taxon>Dendroctonus</taxon>
    </lineage>
</organism>
<dbReference type="Proteomes" id="UP000030742">
    <property type="component" value="Unassembled WGS sequence"/>
</dbReference>
<accession>U4UBN6</accession>
<dbReference type="Pfam" id="PF00435">
    <property type="entry name" value="Spectrin"/>
    <property type="match status" value="2"/>
</dbReference>
<feature type="coiled-coil region" evidence="2">
    <location>
        <begin position="27"/>
        <end position="54"/>
    </location>
</feature>
<dbReference type="SMART" id="SM00150">
    <property type="entry name" value="SPEC"/>
    <property type="match status" value="2"/>
</dbReference>
<evidence type="ECO:0000313" key="4">
    <source>
        <dbReference type="Proteomes" id="UP000030742"/>
    </source>
</evidence>
<dbReference type="SUPFAM" id="SSF46966">
    <property type="entry name" value="Spectrin repeat"/>
    <property type="match status" value="2"/>
</dbReference>
<dbReference type="EMBL" id="KB632013">
    <property type="protein sequence ID" value="ERL88016.1"/>
    <property type="molecule type" value="Genomic_DNA"/>
</dbReference>
<evidence type="ECO:0000256" key="2">
    <source>
        <dbReference type="SAM" id="Coils"/>
    </source>
</evidence>
<name>U4UBN6_DENPD</name>
<dbReference type="STRING" id="77166.U4UBN6"/>
<sequence>MNELEKQIESDDTGSDLAPVNILMRKRQMIETQMAVKARQVDELEKQTKHLETAAPDKDINEIKLKKSKVEERFQLIKQPLIGRQRLLEKKKEALQFRRDVEDELLWIAKKMPLATFTKYGNKLSQVNTLQQNNQSQQTEVENHEPRVNTVCNNGQKNFMKKHESLEAAVEDYADTIRGLGETVKALSAEEHPLAEQVAVKQSQLGKLYAD</sequence>
<dbReference type="PANTHER" id="PTHR11915">
    <property type="entry name" value="SPECTRIN/FILAMIN RELATED CYTOSKELETAL PROTEIN"/>
    <property type="match status" value="1"/>
</dbReference>
<keyword evidence="2" id="KW-0175">Coiled coil</keyword>
<dbReference type="Gene3D" id="1.20.58.60">
    <property type="match status" value="3"/>
</dbReference>
<dbReference type="AlphaFoldDB" id="U4UBN6"/>
<dbReference type="InterPro" id="IPR018159">
    <property type="entry name" value="Spectrin/alpha-actinin"/>
</dbReference>